<dbReference type="AlphaFoldDB" id="A0A165MYI5"/>
<feature type="signal peptide" evidence="2">
    <location>
        <begin position="1"/>
        <end position="16"/>
    </location>
</feature>
<feature type="compositionally biased region" description="Polar residues" evidence="1">
    <location>
        <begin position="191"/>
        <end position="202"/>
    </location>
</feature>
<proteinExistence type="predicted"/>
<accession>A0A165MYI5</accession>
<evidence type="ECO:0008006" key="5">
    <source>
        <dbReference type="Google" id="ProtNLM"/>
    </source>
</evidence>
<feature type="compositionally biased region" description="Low complexity" evidence="1">
    <location>
        <begin position="107"/>
        <end position="124"/>
    </location>
</feature>
<keyword evidence="4" id="KW-1185">Reference proteome</keyword>
<feature type="chain" id="PRO_5007862837" description="MIF4G domain-containing protein" evidence="2">
    <location>
        <begin position="17"/>
        <end position="334"/>
    </location>
</feature>
<evidence type="ECO:0000313" key="4">
    <source>
        <dbReference type="Proteomes" id="UP000076727"/>
    </source>
</evidence>
<feature type="compositionally biased region" description="Basic and acidic residues" evidence="1">
    <location>
        <begin position="255"/>
        <end position="267"/>
    </location>
</feature>
<dbReference type="Proteomes" id="UP000076727">
    <property type="component" value="Unassembled WGS sequence"/>
</dbReference>
<feature type="region of interest" description="Disordered" evidence="1">
    <location>
        <begin position="84"/>
        <end position="238"/>
    </location>
</feature>
<organism evidence="3 4">
    <name type="scientific">Daedalea quercina L-15889</name>
    <dbReference type="NCBI Taxonomy" id="1314783"/>
    <lineage>
        <taxon>Eukaryota</taxon>
        <taxon>Fungi</taxon>
        <taxon>Dikarya</taxon>
        <taxon>Basidiomycota</taxon>
        <taxon>Agaricomycotina</taxon>
        <taxon>Agaricomycetes</taxon>
        <taxon>Polyporales</taxon>
        <taxon>Fomitopsis</taxon>
    </lineage>
</organism>
<dbReference type="EMBL" id="KV429091">
    <property type="protein sequence ID" value="KZT66282.1"/>
    <property type="molecule type" value="Genomic_DNA"/>
</dbReference>
<evidence type="ECO:0000313" key="3">
    <source>
        <dbReference type="EMBL" id="KZT66282.1"/>
    </source>
</evidence>
<feature type="region of interest" description="Disordered" evidence="1">
    <location>
        <begin position="251"/>
        <end position="310"/>
    </location>
</feature>
<evidence type="ECO:0000256" key="1">
    <source>
        <dbReference type="SAM" id="MobiDB-lite"/>
    </source>
</evidence>
<protein>
    <recommendedName>
        <fullName evidence="5">MIF4G domain-containing protein</fullName>
    </recommendedName>
</protein>
<reference evidence="3 4" key="1">
    <citation type="journal article" date="2016" name="Mol. Biol. Evol.">
        <title>Comparative Genomics of Early-Diverging Mushroom-Forming Fungi Provides Insights into the Origins of Lignocellulose Decay Capabilities.</title>
        <authorList>
            <person name="Nagy L.G."/>
            <person name="Riley R."/>
            <person name="Tritt A."/>
            <person name="Adam C."/>
            <person name="Daum C."/>
            <person name="Floudas D."/>
            <person name="Sun H."/>
            <person name="Yadav J.S."/>
            <person name="Pangilinan J."/>
            <person name="Larsson K.H."/>
            <person name="Matsuura K."/>
            <person name="Barry K."/>
            <person name="Labutti K."/>
            <person name="Kuo R."/>
            <person name="Ohm R.A."/>
            <person name="Bhattacharya S.S."/>
            <person name="Shirouzu T."/>
            <person name="Yoshinaga Y."/>
            <person name="Martin F.M."/>
            <person name="Grigoriev I.V."/>
            <person name="Hibbett D.S."/>
        </authorList>
    </citation>
    <scope>NUCLEOTIDE SEQUENCE [LARGE SCALE GENOMIC DNA]</scope>
    <source>
        <strain evidence="3 4">L-15889</strain>
    </source>
</reference>
<dbReference type="OrthoDB" id="21204at2759"/>
<feature type="compositionally biased region" description="Polar residues" evidence="1">
    <location>
        <begin position="294"/>
        <end position="307"/>
    </location>
</feature>
<name>A0A165MYI5_9APHY</name>
<sequence>MCNLLVSLTLCGNAMTAQFLTTFTLSLMKSLDIRSEPAVRLLAEFLDMDSEGERVKAEHFAHELYSYLRSPYRDLARYDEVVQYDVPPDLPPPSVPQRSRRWRSRSRSASNSRSHSPVSSSPQRALRRPRSPLPLSPRSNDRSHELSAPSSPRPPNNYTSRSRREESWSPEPSYRTDRRRSRDNEDVGRSSPRSGTANTSTIARRKEREPSPGRTQARSKGKGHLIDSGGGGLAVRGDSARRITANGIRAQEGQGPEHHYGEAEGHHNPASTIRTRSSRSPGRRTSSTSNPTTALNRNSEQNGTASSVDGDVRDKQHICLSVLPFTVDRLSQGH</sequence>
<evidence type="ECO:0000256" key="2">
    <source>
        <dbReference type="SAM" id="SignalP"/>
    </source>
</evidence>
<gene>
    <name evidence="3" type="ORF">DAEQUDRAFT_471097</name>
</gene>
<keyword evidence="2" id="KW-0732">Signal</keyword>
<feature type="compositionally biased region" description="Low complexity" evidence="1">
    <location>
        <begin position="271"/>
        <end position="293"/>
    </location>
</feature>
<feature type="compositionally biased region" description="Basic and acidic residues" evidence="1">
    <location>
        <begin position="174"/>
        <end position="188"/>
    </location>
</feature>
<dbReference type="STRING" id="1314783.A0A165MYI5"/>